<feature type="transmembrane region" description="Helical" evidence="2">
    <location>
        <begin position="302"/>
        <end position="326"/>
    </location>
</feature>
<evidence type="ECO:0000256" key="2">
    <source>
        <dbReference type="SAM" id="Phobius"/>
    </source>
</evidence>
<evidence type="ECO:0000313" key="3">
    <source>
        <dbReference type="EMBL" id="MFC4857776.1"/>
    </source>
</evidence>
<keyword evidence="2" id="KW-1133">Transmembrane helix</keyword>
<accession>A0ABV9SEM8</accession>
<feature type="transmembrane region" description="Helical" evidence="2">
    <location>
        <begin position="116"/>
        <end position="139"/>
    </location>
</feature>
<protein>
    <recommendedName>
        <fullName evidence="5">Fluoroquinolone transport system permease protein</fullName>
    </recommendedName>
</protein>
<reference evidence="4" key="1">
    <citation type="journal article" date="2019" name="Int. J. Syst. Evol. Microbiol.">
        <title>The Global Catalogue of Microorganisms (GCM) 10K type strain sequencing project: providing services to taxonomists for standard genome sequencing and annotation.</title>
        <authorList>
            <consortium name="The Broad Institute Genomics Platform"/>
            <consortium name="The Broad Institute Genome Sequencing Center for Infectious Disease"/>
            <person name="Wu L."/>
            <person name="Ma J."/>
        </authorList>
    </citation>
    <scope>NUCLEOTIDE SEQUENCE [LARGE SCALE GENOMIC DNA]</scope>
    <source>
        <strain evidence="4">ZS-22-S1</strain>
    </source>
</reference>
<dbReference type="Pfam" id="PF24686">
    <property type="entry name" value="FLQE3_permease"/>
    <property type="match status" value="1"/>
</dbReference>
<feature type="transmembrane region" description="Helical" evidence="2">
    <location>
        <begin position="49"/>
        <end position="69"/>
    </location>
</feature>
<keyword evidence="2" id="KW-0812">Transmembrane</keyword>
<feature type="transmembrane region" description="Helical" evidence="2">
    <location>
        <begin position="20"/>
        <end position="43"/>
    </location>
</feature>
<dbReference type="InterPro" id="IPR056926">
    <property type="entry name" value="FLQE3_permease"/>
</dbReference>
<feature type="region of interest" description="Disordered" evidence="1">
    <location>
        <begin position="219"/>
        <end position="240"/>
    </location>
</feature>
<feature type="transmembrane region" description="Helical" evidence="2">
    <location>
        <begin position="379"/>
        <end position="401"/>
    </location>
</feature>
<dbReference type="Proteomes" id="UP001595859">
    <property type="component" value="Unassembled WGS sequence"/>
</dbReference>
<feature type="transmembrane region" description="Helical" evidence="2">
    <location>
        <begin position="146"/>
        <end position="165"/>
    </location>
</feature>
<feature type="transmembrane region" description="Helical" evidence="2">
    <location>
        <begin position="408"/>
        <end position="428"/>
    </location>
</feature>
<gene>
    <name evidence="3" type="ORF">ACFPCV_30115</name>
</gene>
<evidence type="ECO:0000256" key="1">
    <source>
        <dbReference type="SAM" id="MobiDB-lite"/>
    </source>
</evidence>
<feature type="transmembrane region" description="Helical" evidence="2">
    <location>
        <begin position="347"/>
        <end position="367"/>
    </location>
</feature>
<feature type="transmembrane region" description="Helical" evidence="2">
    <location>
        <begin position="454"/>
        <end position="475"/>
    </location>
</feature>
<name>A0ABV9SEM8_9PSEU</name>
<dbReference type="RefSeq" id="WP_378059791.1">
    <property type="nucleotide sequence ID" value="NZ_JBHSIS010000020.1"/>
</dbReference>
<keyword evidence="4" id="KW-1185">Reference proteome</keyword>
<proteinExistence type="predicted"/>
<feature type="transmembrane region" description="Helical" evidence="2">
    <location>
        <begin position="262"/>
        <end position="282"/>
    </location>
</feature>
<dbReference type="EMBL" id="JBHSIS010000020">
    <property type="protein sequence ID" value="MFC4857776.1"/>
    <property type="molecule type" value="Genomic_DNA"/>
</dbReference>
<comment type="caution">
    <text evidence="3">The sequence shown here is derived from an EMBL/GenBank/DDBJ whole genome shotgun (WGS) entry which is preliminary data.</text>
</comment>
<evidence type="ECO:0000313" key="4">
    <source>
        <dbReference type="Proteomes" id="UP001595859"/>
    </source>
</evidence>
<sequence length="481" mass="50275">MNRLRAALALEWRVEWRYRVPAVALVVTVVWTLVLLAMPASLARGAGPVVLTIDTATFGTFFVAALVLFERDEGALAALTVSPLRFGEYLGAKVAGLTGLSVVSAVPIALAAGVPVATALVGVALLAVLFLTLGFALVVRHRSLTGFLTVAPLPLAPLIAAPLAHLTGVADHPLLFLVPTTAAAALIRGVLEPVALGYLLLTIVAVVLLARRSLALQSAGAGPPRATRGHPGATRGHPARWRPRGTLAALTGIDRRTSVRSALILVVLAGPVLLAIALRLGYPPLAGYVTARFGVDLTPYQPILLASLVVLHVPLIIGMVGALLVLDDIDDRTVLVLRVSPVTVRRYLAYRVVAVAAVALLMLMVAVPVSGLAPDVPSTVPALVLAAAQAPLITLATTAVAGNKVEGLAWLKILGLVPTGIAPAMWWLPDAVQWPLRALPHYWTVGALWDPGPVGLLAGTVLTGIAATLLTWRILRRLDSR</sequence>
<feature type="transmembrane region" description="Helical" evidence="2">
    <location>
        <begin position="90"/>
        <end position="110"/>
    </location>
</feature>
<keyword evidence="2" id="KW-0472">Membrane</keyword>
<evidence type="ECO:0008006" key="5">
    <source>
        <dbReference type="Google" id="ProtNLM"/>
    </source>
</evidence>
<organism evidence="3 4">
    <name type="scientific">Actinophytocola glycyrrhizae</name>
    <dbReference type="NCBI Taxonomy" id="2044873"/>
    <lineage>
        <taxon>Bacteria</taxon>
        <taxon>Bacillati</taxon>
        <taxon>Actinomycetota</taxon>
        <taxon>Actinomycetes</taxon>
        <taxon>Pseudonocardiales</taxon>
        <taxon>Pseudonocardiaceae</taxon>
    </lineage>
</organism>
<feature type="transmembrane region" description="Helical" evidence="2">
    <location>
        <begin position="185"/>
        <end position="210"/>
    </location>
</feature>